<gene>
    <name evidence="1" type="ORF">M917_1573</name>
</gene>
<evidence type="ECO:0000313" key="1">
    <source>
        <dbReference type="EMBL" id="ERL55563.1"/>
    </source>
</evidence>
<sequence>MPDTYSMGWNFNEHFHGKGYASKPIHDFIDKNGLDGAIIQTRT</sequence>
<comment type="caution">
    <text evidence="1">The sequence shown here is derived from an EMBL/GenBank/DDBJ whole genome shotgun (WGS) entry which is preliminary data.</text>
</comment>
<protein>
    <submittedName>
        <fullName evidence="1">Uncharacterized protein</fullName>
    </submittedName>
</protein>
<dbReference type="STRING" id="1354303.M917_1573"/>
<dbReference type="EMBL" id="AUSW01000027">
    <property type="protein sequence ID" value="ERL55563.1"/>
    <property type="molecule type" value="Genomic_DNA"/>
</dbReference>
<name>U4TAS9_9GAMM</name>
<dbReference type="AlphaFoldDB" id="U4TAS9"/>
<accession>U4TAS9</accession>
<keyword evidence="2" id="KW-1185">Reference proteome</keyword>
<dbReference type="PATRIC" id="fig|1354303.4.peg.1549"/>
<organism evidence="1 2">
    <name type="scientific">Psychrobacter aquaticus CMS 56</name>
    <dbReference type="NCBI Taxonomy" id="1354303"/>
    <lineage>
        <taxon>Bacteria</taxon>
        <taxon>Pseudomonadati</taxon>
        <taxon>Pseudomonadota</taxon>
        <taxon>Gammaproteobacteria</taxon>
        <taxon>Moraxellales</taxon>
        <taxon>Moraxellaceae</taxon>
        <taxon>Psychrobacter</taxon>
    </lineage>
</organism>
<evidence type="ECO:0000313" key="2">
    <source>
        <dbReference type="Proteomes" id="UP000016761"/>
    </source>
</evidence>
<dbReference type="Proteomes" id="UP000016761">
    <property type="component" value="Unassembled WGS sequence"/>
</dbReference>
<dbReference type="RefSeq" id="WP_021814209.1">
    <property type="nucleotide sequence ID" value="NZ_AUSW01000027.1"/>
</dbReference>
<reference evidence="1 2" key="1">
    <citation type="journal article" date="2013" name="Genome Announc.">
        <title>Draft Genome Sequence of Psychrobacter aquaticus Strain CMS 56T, Isolated from a Cyanobacterial Mat Sample Collected from Water Bodies in the McMurdo Dry Valley Region of Antarctica.</title>
        <authorList>
            <person name="Reddy G.S."/>
            <person name="Ara S."/>
            <person name="Singh A."/>
            <person name="Kumar Pinnaka A."/>
            <person name="Shivaji S."/>
        </authorList>
    </citation>
    <scope>NUCLEOTIDE SEQUENCE [LARGE SCALE GENOMIC DNA]</scope>
    <source>
        <strain evidence="1 2">CMS 56</strain>
    </source>
</reference>
<proteinExistence type="predicted"/>